<feature type="region of interest" description="N-terminal hotdog fold" evidence="4">
    <location>
        <begin position="1414"/>
        <end position="1562"/>
    </location>
</feature>
<comment type="caution">
    <text evidence="4">Lacks conserved residue(s) required for the propagation of feature annotation.</text>
</comment>
<dbReference type="InterPro" id="IPR009081">
    <property type="entry name" value="PP-bd_ACP"/>
</dbReference>
<dbReference type="Pfam" id="PF00550">
    <property type="entry name" value="PP-binding"/>
    <property type="match status" value="1"/>
</dbReference>
<feature type="region of interest" description="Disordered" evidence="5">
    <location>
        <begin position="1791"/>
        <end position="1822"/>
    </location>
</feature>
<keyword evidence="3" id="KW-0808">Transferase</keyword>
<dbReference type="SUPFAM" id="SSF55048">
    <property type="entry name" value="Probable ACP-binding domain of malonyl-CoA ACP transacylase"/>
    <property type="match status" value="1"/>
</dbReference>
<accession>A0A4R8RQG9</accession>
<protein>
    <submittedName>
        <fullName evidence="9">Non-reducing polyketide synthase hmp3</fullName>
    </submittedName>
</protein>
<dbReference type="Pfam" id="PF22621">
    <property type="entry name" value="CurL-like_PKS_C"/>
    <property type="match status" value="1"/>
</dbReference>
<dbReference type="PROSITE" id="PS52019">
    <property type="entry name" value="PKS_MFAS_DH"/>
    <property type="match status" value="1"/>
</dbReference>
<evidence type="ECO:0000256" key="3">
    <source>
        <dbReference type="ARBA" id="ARBA00022679"/>
    </source>
</evidence>
<keyword evidence="1" id="KW-0596">Phosphopantetheine</keyword>
<dbReference type="Proteomes" id="UP000295703">
    <property type="component" value="Unassembled WGS sequence"/>
</dbReference>
<evidence type="ECO:0000259" key="6">
    <source>
        <dbReference type="PROSITE" id="PS50075"/>
    </source>
</evidence>
<dbReference type="PROSITE" id="PS50075">
    <property type="entry name" value="CARRIER"/>
    <property type="match status" value="1"/>
</dbReference>
<dbReference type="Gene3D" id="3.40.366.10">
    <property type="entry name" value="Malonyl-Coenzyme A Acyl Carrier Protein, domain 2"/>
    <property type="match status" value="1"/>
</dbReference>
<dbReference type="InterPro" id="IPR042104">
    <property type="entry name" value="PKS_dehydratase_sf"/>
</dbReference>
<dbReference type="InterPro" id="IPR020841">
    <property type="entry name" value="PKS_Beta-ketoAc_synthase_dom"/>
</dbReference>
<dbReference type="CDD" id="cd00833">
    <property type="entry name" value="PKS"/>
    <property type="match status" value="1"/>
</dbReference>
<dbReference type="Gene3D" id="3.40.47.10">
    <property type="match status" value="1"/>
</dbReference>
<feature type="region of interest" description="Disordered" evidence="5">
    <location>
        <begin position="1901"/>
        <end position="2008"/>
    </location>
</feature>
<keyword evidence="10" id="KW-1185">Reference proteome</keyword>
<dbReference type="GO" id="GO:0044550">
    <property type="term" value="P:secondary metabolite biosynthetic process"/>
    <property type="evidence" value="ECO:0007669"/>
    <property type="project" value="TreeGrafter"/>
</dbReference>
<dbReference type="InterPro" id="IPR032088">
    <property type="entry name" value="SAT"/>
</dbReference>
<evidence type="ECO:0000256" key="5">
    <source>
        <dbReference type="SAM" id="MobiDB-lite"/>
    </source>
</evidence>
<comment type="caution">
    <text evidence="9">The sequence shown here is derived from an EMBL/GenBank/DDBJ whole genome shotgun (WGS) entry which is preliminary data.</text>
</comment>
<dbReference type="InterPro" id="IPR016039">
    <property type="entry name" value="Thiolase-like"/>
</dbReference>
<dbReference type="Pfam" id="PF02801">
    <property type="entry name" value="Ketoacyl-synt_C"/>
    <property type="match status" value="1"/>
</dbReference>
<dbReference type="GO" id="GO:0004312">
    <property type="term" value="F:fatty acid synthase activity"/>
    <property type="evidence" value="ECO:0007669"/>
    <property type="project" value="TreeGrafter"/>
</dbReference>
<feature type="region of interest" description="C-terminal hotdog fold" evidence="4">
    <location>
        <begin position="1586"/>
        <end position="1743"/>
    </location>
</feature>
<dbReference type="GO" id="GO:0031177">
    <property type="term" value="F:phosphopantetheine binding"/>
    <property type="evidence" value="ECO:0007669"/>
    <property type="project" value="InterPro"/>
</dbReference>
<dbReference type="SMART" id="SM00823">
    <property type="entry name" value="PKS_PP"/>
    <property type="match status" value="1"/>
</dbReference>
<dbReference type="Gene3D" id="3.10.129.110">
    <property type="entry name" value="Polyketide synthase dehydratase"/>
    <property type="match status" value="1"/>
</dbReference>
<dbReference type="SMART" id="SM00827">
    <property type="entry name" value="PKS_AT"/>
    <property type="match status" value="1"/>
</dbReference>
<dbReference type="SUPFAM" id="SSF53474">
    <property type="entry name" value="alpha/beta-Hydrolases"/>
    <property type="match status" value="1"/>
</dbReference>
<dbReference type="GO" id="GO:0006633">
    <property type="term" value="P:fatty acid biosynthetic process"/>
    <property type="evidence" value="ECO:0007669"/>
    <property type="project" value="TreeGrafter"/>
</dbReference>
<feature type="region of interest" description="Disordered" evidence="5">
    <location>
        <begin position="1745"/>
        <end position="1777"/>
    </location>
</feature>
<dbReference type="Pfam" id="PF00109">
    <property type="entry name" value="ketoacyl-synt"/>
    <property type="match status" value="1"/>
</dbReference>
<evidence type="ECO:0000256" key="1">
    <source>
        <dbReference type="ARBA" id="ARBA00022450"/>
    </source>
</evidence>
<dbReference type="Pfam" id="PF00975">
    <property type="entry name" value="Thioesterase"/>
    <property type="match status" value="1"/>
</dbReference>
<evidence type="ECO:0000256" key="2">
    <source>
        <dbReference type="ARBA" id="ARBA00022553"/>
    </source>
</evidence>
<dbReference type="SMART" id="SM00825">
    <property type="entry name" value="PKS_KS"/>
    <property type="match status" value="1"/>
</dbReference>
<feature type="region of interest" description="Disordered" evidence="5">
    <location>
        <begin position="1017"/>
        <end position="1040"/>
    </location>
</feature>
<dbReference type="InterPro" id="IPR036736">
    <property type="entry name" value="ACP-like_sf"/>
</dbReference>
<dbReference type="PANTHER" id="PTHR43775:SF37">
    <property type="entry name" value="SI:DKEY-61P9.11"/>
    <property type="match status" value="1"/>
</dbReference>
<evidence type="ECO:0000259" key="7">
    <source>
        <dbReference type="PROSITE" id="PS52004"/>
    </source>
</evidence>
<dbReference type="PROSITE" id="PS00012">
    <property type="entry name" value="PHOSPHOPANTETHEINE"/>
    <property type="match status" value="1"/>
</dbReference>
<dbReference type="PROSITE" id="PS52004">
    <property type="entry name" value="KS3_2"/>
    <property type="match status" value="1"/>
</dbReference>
<dbReference type="PANTHER" id="PTHR43775">
    <property type="entry name" value="FATTY ACID SYNTHASE"/>
    <property type="match status" value="1"/>
</dbReference>
<dbReference type="InterPro" id="IPR014043">
    <property type="entry name" value="Acyl_transferase_dom"/>
</dbReference>
<dbReference type="InterPro" id="IPR050091">
    <property type="entry name" value="PKS_NRPS_Biosynth_Enz"/>
</dbReference>
<evidence type="ECO:0000313" key="9">
    <source>
        <dbReference type="EMBL" id="TDZ73389.1"/>
    </source>
</evidence>
<dbReference type="EMBL" id="RYZW01000006">
    <property type="protein sequence ID" value="TDZ73389.1"/>
    <property type="molecule type" value="Genomic_DNA"/>
</dbReference>
<sequence length="2308" mass="245958">MTVVAATPKVLLFGGYTEPWLDSIDGIHEQAGACSWLRQFLDDVGSAIRAETRCMHPKIRTSLGPSGIFSSVQEVADLYRDHDDDVGFVQCIMSYIVRAVILLRWVHDSPDVLKTSPRPEGLGISGGLINAAVLGVSHDFESLRQASVVMAGFVCRLCEVAGQVSRAVEDGNTGGDGTAPPSWGCAVVGITPDELDETLDRIQESMKIPRLKRARVGIRGDHWGTVVGPPSVLDACLGDAALGDVARQRLPIYSMQHNYELSQSHREYIAGRSALHSKAVHPGFRIWGLRAEDGGALASYTNWGHLLLGVVDYAFSRPVDLVDMVKRLNSRLDGGAHVKNAADSSQVVELLVMGPTWFAGSLTSKLKATGRKVSVIQHDVLGREGQKQAQPYGHNPGGGGGGGGGGADNYEGRIAVVGMAGMAPECSNDLEEYWKLIETGRDVAREIPAGRFLDTETLFQPKQSPRCVSTCKLGCFLDRPGHYDSRFFRVSPREALIMDPGSRLFQMSCHEALESAGYSCGTTRHVDPGRIAVLFGQSNVDGYETAHHEKGCDAYTLQALARPFAGGRVAFHYGWEGATYSVDQACSTSLSLIHLACRGLLAGDHDMAVAGAANVLASPHGWCLLSKAGVLSDAGNCRTFREDAQGYCRGEFVGVVVLKRLADAVAHNDRVLAVIPGSARNQAGNSGFLTQSDAGAEERVLRQALRSARLGPGDIAYAEMHGTATPVGDPCEMTAVSNVLGRKRRSRGQGGGHDDDGDEVEPLTVGSVKANIGHSEASSGVASVIKSILMFQKETLPPQAGAVTPSNLNKSFPPLDDYRIRILNEAVPFRAAGGKRRRVLINNFDAAGGNTAVVLEDFEQSEKDKLEASDAGRDGDPRPAHVVVLSAHTAASHQASKAKLARWLAANPLARIEDVAYTTTARRVHQPAFRFACAASSTADLIRALESESKPATTKKSPVVFVFTGQGSHYAGMGAELYHTNQVFRETVDLCGQICSEFGFPPFLDIIVGTGAHIESRTRSGAENGTDTESGSSTGAGDGAGVPIGNAGSGAWNTAQTQLAVLTLEIALAAFWQRLGVEPAMVIGHSLGEYAALHVAGVLSLADALYLVGSRAALAMQKCGRSTDVCAMLAVAAPADDVRALVGETLGPDAEKQQCSVACVNSPGASVVSGSVAAVAQLQGALMRRKTRSKVLPLPFGFHSFQVDAILDDFVALASGRGVSFAWPPRVPVASTLLGSVVDGSSSSGGSGSSQPGFRFGPEYLARQARNPVDFVGALRAVRATRFQDGGGGAAGSDPVWLEIGPSRVCGAFVQETLSPAPGRVVSTLGGPRTSPWASIADCLASLYVNGCDPDWLLLHAPFEKKLRLLSLPSYSWDTKDYWISYRERKPVEESAGSDGTVTARQQQQQPMISTCAQYVVDKSKGEDGKTRVTLGASIADPGLLAMIEGHRMQGVGLCPGSVFCESALVAAKCAFEHASGRTLDDGSFTFSLQDAQLRRPLTATLAGPDGELQTSAVVEPHGVIHITFKAVSRPSSSSAAAAGAAARSFDLGRCVVVVVVRTNANPPPAPDSDSFYIRARMRDVQRSSSNRLQAGVLYALFSRAVQYASDGYRCIREVSVSDDFSEAVAEVVPARDPAGVRFVAASPYCGEALAHLAGFLVNCDPSRFEPGSSAAEEDSSFIMDSLGKMEQTAEIVPGRSYFTYARVVEKKAGAVVCEVVVFDDADKMVMRTWEMRFHEAPNSMLRSLLPSSGGQEDRLAKSASGVKMQAHHPPPAAVAADVTETKVVRAMPEHEHQPAAPFSQEREHVEDTGRQQQSPPLGNSRAEAGLLPVILESIAEETGVEATELTADEDAALADLGVDSIMAVEICTRVKEKSGHPLSPLFMLEYPTIGHLIRSFGGTAQQPEELARHEQRQDEQKQDEQKHDEQKQDEQTQDEQELNAAKDNTTSTVSSSVELASCITPTETPPAVQRTPEESSSSSSVAGDDPVTSDDQGPLPKPRITLLQGRPRPDKGRLYMVCDGTGTIATYIHLLRRQYPLPVYGIDSPFLRCPARMTPRVGIVGTTKLMVDALLESHPDAGLSDADKDAIVIGGFSGGALFCYEMCRQLRARGRRVAGLVVLDMRCPITAPPPGGAKHPYDEDAWPILLTTSEDHVIGNNASAGGAIEHLAAMFRCVVDYHPPRGEVLAVPAAVVWCTRGMVGRLRRRGPRLVDELVALGYPVESYPGYMEETKLGAVAWSVPDKRTASDLGPGGWDGYVGAGEDGEPGKNILCLAVDGDHHDAIGPILAPKFAECLEKGVRFALEKRRA</sequence>
<dbReference type="SUPFAM" id="SSF47336">
    <property type="entry name" value="ACP-like"/>
    <property type="match status" value="1"/>
</dbReference>
<feature type="compositionally biased region" description="Basic and acidic residues" evidence="5">
    <location>
        <begin position="1801"/>
        <end position="1810"/>
    </location>
</feature>
<evidence type="ECO:0000256" key="4">
    <source>
        <dbReference type="PROSITE-ProRule" id="PRU01363"/>
    </source>
</evidence>
<dbReference type="Pfam" id="PF00698">
    <property type="entry name" value="Acyl_transf_1"/>
    <property type="match status" value="1"/>
</dbReference>
<name>A0A4R8RQG9_COLTR</name>
<dbReference type="SUPFAM" id="SSF52151">
    <property type="entry name" value="FabD/lysophospholipase-like"/>
    <property type="match status" value="1"/>
</dbReference>
<dbReference type="InterPro" id="IPR029058">
    <property type="entry name" value="AB_hydrolase_fold"/>
</dbReference>
<dbReference type="InterPro" id="IPR014031">
    <property type="entry name" value="Ketoacyl_synth_C"/>
</dbReference>
<dbReference type="Pfam" id="PF16073">
    <property type="entry name" value="SAT"/>
    <property type="match status" value="1"/>
</dbReference>
<dbReference type="InterPro" id="IPR016036">
    <property type="entry name" value="Malonyl_transacylase_ACP-bd"/>
</dbReference>
<organism evidence="9 10">
    <name type="scientific">Colletotrichum trifolii</name>
    <dbReference type="NCBI Taxonomy" id="5466"/>
    <lineage>
        <taxon>Eukaryota</taxon>
        <taxon>Fungi</taxon>
        <taxon>Dikarya</taxon>
        <taxon>Ascomycota</taxon>
        <taxon>Pezizomycotina</taxon>
        <taxon>Sordariomycetes</taxon>
        <taxon>Hypocreomycetidae</taxon>
        <taxon>Glomerellales</taxon>
        <taxon>Glomerellaceae</taxon>
        <taxon>Colletotrichum</taxon>
        <taxon>Colletotrichum orbiculare species complex</taxon>
    </lineage>
</organism>
<feature type="domain" description="Carrier" evidence="6">
    <location>
        <begin position="1825"/>
        <end position="1901"/>
    </location>
</feature>
<dbReference type="Gene3D" id="3.30.70.250">
    <property type="entry name" value="Malonyl-CoA ACP transacylase, ACP-binding"/>
    <property type="match status" value="1"/>
</dbReference>
<feature type="domain" description="PKS/mFAS DH" evidence="8">
    <location>
        <begin position="1414"/>
        <end position="1743"/>
    </location>
</feature>
<dbReference type="Gene3D" id="1.10.1200.10">
    <property type="entry name" value="ACP-like"/>
    <property type="match status" value="1"/>
</dbReference>
<dbReference type="STRING" id="5466.A0A4R8RQG9"/>
<feature type="region of interest" description="Disordered" evidence="5">
    <location>
        <begin position="742"/>
        <end position="761"/>
    </location>
</feature>
<feature type="compositionally biased region" description="Gly residues" evidence="5">
    <location>
        <begin position="395"/>
        <end position="406"/>
    </location>
</feature>
<dbReference type="InterPro" id="IPR001227">
    <property type="entry name" value="Ac_transferase_dom_sf"/>
</dbReference>
<feature type="compositionally biased region" description="Basic and acidic residues" evidence="5">
    <location>
        <begin position="1906"/>
        <end position="1931"/>
    </location>
</feature>
<dbReference type="InterPro" id="IPR049900">
    <property type="entry name" value="PKS_mFAS_DH"/>
</dbReference>
<dbReference type="InterPro" id="IPR030918">
    <property type="entry name" value="PT_fungal_PKS"/>
</dbReference>
<evidence type="ECO:0000313" key="10">
    <source>
        <dbReference type="Proteomes" id="UP000295703"/>
    </source>
</evidence>
<gene>
    <name evidence="9" type="primary">hpm3</name>
    <name evidence="9" type="ORF">CTRI78_v001103</name>
</gene>
<dbReference type="SUPFAM" id="SSF53901">
    <property type="entry name" value="Thiolase-like"/>
    <property type="match status" value="1"/>
</dbReference>
<feature type="compositionally biased region" description="Polar residues" evidence="5">
    <location>
        <begin position="1943"/>
        <end position="1963"/>
    </location>
</feature>
<feature type="domain" description="Ketosynthase family 3 (KS3)" evidence="7">
    <location>
        <begin position="411"/>
        <end position="857"/>
    </location>
</feature>
<reference evidence="9 10" key="1">
    <citation type="submission" date="2018-12" db="EMBL/GenBank/DDBJ databases">
        <title>Genome sequence and assembly of Colletotrichum trifolii.</title>
        <authorList>
            <person name="Gan P."/>
            <person name="Shirasu K."/>
        </authorList>
    </citation>
    <scope>NUCLEOTIDE SEQUENCE [LARGE SCALE GENOMIC DNA]</scope>
    <source>
        <strain evidence="9 10">543-2</strain>
    </source>
</reference>
<keyword evidence="2" id="KW-0597">Phosphoprotein</keyword>
<dbReference type="InterPro" id="IPR001031">
    <property type="entry name" value="Thioesterase"/>
</dbReference>
<proteinExistence type="predicted"/>
<dbReference type="Gene3D" id="3.40.50.1820">
    <property type="entry name" value="alpha/beta hydrolase"/>
    <property type="match status" value="1"/>
</dbReference>
<feature type="region of interest" description="Disordered" evidence="5">
    <location>
        <begin position="384"/>
        <end position="406"/>
    </location>
</feature>
<dbReference type="InterPro" id="IPR016035">
    <property type="entry name" value="Acyl_Trfase/lysoPLipase"/>
</dbReference>
<dbReference type="InterPro" id="IPR020806">
    <property type="entry name" value="PKS_PP-bd"/>
</dbReference>
<dbReference type="InterPro" id="IPR006162">
    <property type="entry name" value="Ppantetheine_attach_site"/>
</dbReference>
<dbReference type="Gene3D" id="3.30.70.3290">
    <property type="match status" value="1"/>
</dbReference>
<dbReference type="NCBIfam" id="TIGR04532">
    <property type="entry name" value="PT_fungal_PKS"/>
    <property type="match status" value="1"/>
</dbReference>
<evidence type="ECO:0000259" key="8">
    <source>
        <dbReference type="PROSITE" id="PS52019"/>
    </source>
</evidence>
<dbReference type="InterPro" id="IPR014030">
    <property type="entry name" value="Ketoacyl_synth_N"/>
</dbReference>